<keyword evidence="4" id="KW-0539">Nucleus</keyword>
<dbReference type="GO" id="GO:0005666">
    <property type="term" value="C:RNA polymerase III complex"/>
    <property type="evidence" value="ECO:0007669"/>
    <property type="project" value="TreeGrafter"/>
</dbReference>
<organism evidence="7 8">
    <name type="scientific">Apatococcus lobatus</name>
    <dbReference type="NCBI Taxonomy" id="904363"/>
    <lineage>
        <taxon>Eukaryota</taxon>
        <taxon>Viridiplantae</taxon>
        <taxon>Chlorophyta</taxon>
        <taxon>core chlorophytes</taxon>
        <taxon>Trebouxiophyceae</taxon>
        <taxon>Chlorellales</taxon>
        <taxon>Chlorellaceae</taxon>
        <taxon>Apatococcus</taxon>
    </lineage>
</organism>
<keyword evidence="3" id="KW-0804">Transcription</keyword>
<sequence length="100" mass="10999">MVSRNDYAVTFSVKDEDHTLANPVRFMLNKNPHVSFTGYSITHPAEKVVNFRIQTTGEMTSVDAFRQSLNGVTDVCKHIKAQLAAECTSFQASAGTSMEA</sequence>
<evidence type="ECO:0000313" key="7">
    <source>
        <dbReference type="EMBL" id="KAK9818484.1"/>
    </source>
</evidence>
<dbReference type="InterPro" id="IPR033898">
    <property type="entry name" value="RNAP_AC19"/>
</dbReference>
<dbReference type="PANTHER" id="PTHR13946">
    <property type="entry name" value="DNA-DIRECTED RNA POLYMERASE I,II,III"/>
    <property type="match status" value="1"/>
</dbReference>
<evidence type="ECO:0000256" key="2">
    <source>
        <dbReference type="ARBA" id="ARBA00022478"/>
    </source>
</evidence>
<protein>
    <recommendedName>
        <fullName evidence="6">DNA-directed RNA polymerase RBP11-like dimerisation domain-containing protein</fullName>
    </recommendedName>
</protein>
<feature type="domain" description="DNA-directed RNA polymerase RBP11-like dimerisation" evidence="6">
    <location>
        <begin position="9"/>
        <end position="81"/>
    </location>
</feature>
<proteinExistence type="inferred from homology"/>
<evidence type="ECO:0000256" key="3">
    <source>
        <dbReference type="ARBA" id="ARBA00023163"/>
    </source>
</evidence>
<dbReference type="InterPro" id="IPR036603">
    <property type="entry name" value="RBP11-like"/>
</dbReference>
<dbReference type="Pfam" id="PF13656">
    <property type="entry name" value="RNA_pol_L_2"/>
    <property type="match status" value="1"/>
</dbReference>
<dbReference type="PANTHER" id="PTHR13946:SF28">
    <property type="entry name" value="DNA-DIRECTED RNA POLYMERASES I AND III SUBUNIT RPAC2"/>
    <property type="match status" value="1"/>
</dbReference>
<reference evidence="7 8" key="1">
    <citation type="journal article" date="2024" name="Nat. Commun.">
        <title>Phylogenomics reveals the evolutionary origins of lichenization in chlorophyte algae.</title>
        <authorList>
            <person name="Puginier C."/>
            <person name="Libourel C."/>
            <person name="Otte J."/>
            <person name="Skaloud P."/>
            <person name="Haon M."/>
            <person name="Grisel S."/>
            <person name="Petersen M."/>
            <person name="Berrin J.G."/>
            <person name="Delaux P.M."/>
            <person name="Dal Grande F."/>
            <person name="Keller J."/>
        </authorList>
    </citation>
    <scope>NUCLEOTIDE SEQUENCE [LARGE SCALE GENOMIC DNA]</scope>
    <source>
        <strain evidence="7 8">SAG 2145</strain>
    </source>
</reference>
<evidence type="ECO:0000313" key="8">
    <source>
        <dbReference type="Proteomes" id="UP001438707"/>
    </source>
</evidence>
<dbReference type="Gene3D" id="3.30.1360.10">
    <property type="entry name" value="RNA polymerase, RBP11-like subunit"/>
    <property type="match status" value="1"/>
</dbReference>
<dbReference type="CDD" id="cd07029">
    <property type="entry name" value="RNAP_I_III_AC19"/>
    <property type="match status" value="1"/>
</dbReference>
<dbReference type="GO" id="GO:0006362">
    <property type="term" value="P:transcription elongation by RNA polymerase I"/>
    <property type="evidence" value="ECO:0007669"/>
    <property type="project" value="TreeGrafter"/>
</dbReference>
<dbReference type="InterPro" id="IPR009025">
    <property type="entry name" value="RBP11-like_dimer"/>
</dbReference>
<dbReference type="GO" id="GO:0046983">
    <property type="term" value="F:protein dimerization activity"/>
    <property type="evidence" value="ECO:0007669"/>
    <property type="project" value="InterPro"/>
</dbReference>
<dbReference type="GO" id="GO:0003677">
    <property type="term" value="F:DNA binding"/>
    <property type="evidence" value="ECO:0007669"/>
    <property type="project" value="InterPro"/>
</dbReference>
<accession>A0AAW1Q8P7</accession>
<dbReference type="SUPFAM" id="SSF55257">
    <property type="entry name" value="RBP11-like subunits of RNA polymerase"/>
    <property type="match status" value="1"/>
</dbReference>
<evidence type="ECO:0000256" key="5">
    <source>
        <dbReference type="ARBA" id="ARBA00025751"/>
    </source>
</evidence>
<dbReference type="EMBL" id="JALJOS010000062">
    <property type="protein sequence ID" value="KAK9818484.1"/>
    <property type="molecule type" value="Genomic_DNA"/>
</dbReference>
<name>A0AAW1Q8P7_9CHLO</name>
<comment type="similarity">
    <text evidence="5">Belongs to the archaeal Rpo11/eukaryotic RPB11/RPC19 RNA polymerase subunit family.</text>
</comment>
<dbReference type="InterPro" id="IPR022905">
    <property type="entry name" value="Rpo11-like"/>
</dbReference>
<dbReference type="InterPro" id="IPR008193">
    <property type="entry name" value="RNA_pol_Rpb11_13-16kDa_CS"/>
</dbReference>
<evidence type="ECO:0000256" key="4">
    <source>
        <dbReference type="ARBA" id="ARBA00023242"/>
    </source>
</evidence>
<dbReference type="HAMAP" id="MF_00261">
    <property type="entry name" value="RNApol_arch_Rpo11"/>
    <property type="match status" value="1"/>
</dbReference>
<evidence type="ECO:0000256" key="1">
    <source>
        <dbReference type="ARBA" id="ARBA00004123"/>
    </source>
</evidence>
<dbReference type="GO" id="GO:0005736">
    <property type="term" value="C:RNA polymerase I complex"/>
    <property type="evidence" value="ECO:0007669"/>
    <property type="project" value="TreeGrafter"/>
</dbReference>
<keyword evidence="2" id="KW-0240">DNA-directed RNA polymerase</keyword>
<dbReference type="AlphaFoldDB" id="A0AAW1Q8P7"/>
<dbReference type="Proteomes" id="UP001438707">
    <property type="component" value="Unassembled WGS sequence"/>
</dbReference>
<comment type="subcellular location">
    <subcellularLocation>
        <location evidence="1">Nucleus</location>
    </subcellularLocation>
</comment>
<gene>
    <name evidence="7" type="ORF">WJX74_010060</name>
</gene>
<evidence type="ECO:0000259" key="6">
    <source>
        <dbReference type="Pfam" id="PF13656"/>
    </source>
</evidence>
<keyword evidence="8" id="KW-1185">Reference proteome</keyword>
<dbReference type="PROSITE" id="PS01154">
    <property type="entry name" value="RNA_POL_L_13KD"/>
    <property type="match status" value="1"/>
</dbReference>
<comment type="caution">
    <text evidence="7">The sequence shown here is derived from an EMBL/GenBank/DDBJ whole genome shotgun (WGS) entry which is preliminary data.</text>
</comment>
<dbReference type="GO" id="GO:0006383">
    <property type="term" value="P:transcription by RNA polymerase III"/>
    <property type="evidence" value="ECO:0007669"/>
    <property type="project" value="TreeGrafter"/>
</dbReference>
<dbReference type="GO" id="GO:0003899">
    <property type="term" value="F:DNA-directed RNA polymerase activity"/>
    <property type="evidence" value="ECO:0007669"/>
    <property type="project" value="InterPro"/>
</dbReference>